<keyword evidence="4" id="KW-1185">Reference proteome</keyword>
<dbReference type="InterPro" id="IPR001387">
    <property type="entry name" value="Cro/C1-type_HTH"/>
</dbReference>
<dbReference type="Proteomes" id="UP000544872">
    <property type="component" value="Unassembled WGS sequence"/>
</dbReference>
<dbReference type="SMART" id="SM00530">
    <property type="entry name" value="HTH_XRE"/>
    <property type="match status" value="1"/>
</dbReference>
<accession>A0A7W9ZH31</accession>
<feature type="compositionally biased region" description="Low complexity" evidence="1">
    <location>
        <begin position="377"/>
        <end position="388"/>
    </location>
</feature>
<reference evidence="3 4" key="1">
    <citation type="submission" date="2020-08" db="EMBL/GenBank/DDBJ databases">
        <title>Genomic Encyclopedia of Type Strains, Phase IV (KMG-IV): sequencing the most valuable type-strain genomes for metagenomic binning, comparative biology and taxonomic classification.</title>
        <authorList>
            <person name="Goeker M."/>
        </authorList>
    </citation>
    <scope>NUCLEOTIDE SEQUENCE [LARGE SCALE GENOMIC DNA]</scope>
    <source>
        <strain evidence="3 4">DSM 11590</strain>
    </source>
</reference>
<sequence>MTAENQMTGKTGEVGRLLKAAREESRQNLRDVAERLRIRYQFLEAIEEGRYQDLPGAAYANGFVRAYAEYLGLDGLEIARRFKEEGAVGKVGNELSFPVPAAESGLPSRSLLLAGVAMLGVVYGVWHYVGSPDKPLADVVQDIPDRIAALMRSTPDAEDALKREPVIAPASQSPAPAPQVAVAPAAPPAPVTPVVAPVVVPPAPPPPAAPAKPAHSETAQEPISTAEADIEPPAEEHEDPPAAVAPLPAPTAALPSVPAAPATGSAPAVLPAVKPVVPPSAAHPSSPATPPAPAAVPAAKPVTAAPVSVPAVPPASAPASAPAAQTAAAPAKPTAQSPAPVVPPAPAAAGKPVTAPASPLAALPSQPSAAPTPPAPAAASPALAATPARVEPTTAPVERQGTDAGADGASSQGRVFGEENGGARVVLRARADSWVQVRNADGLLMSRLLRKGDSYMVPNQGGLELMTGNAGGLDIVVDGKTLPTLGKAGEVRKGIPLQPEALKAGAAQ</sequence>
<evidence type="ECO:0000313" key="4">
    <source>
        <dbReference type="Proteomes" id="UP000544872"/>
    </source>
</evidence>
<dbReference type="PANTHER" id="PTHR34475">
    <property type="match status" value="1"/>
</dbReference>
<feature type="region of interest" description="Disordered" evidence="1">
    <location>
        <begin position="308"/>
        <end position="416"/>
    </location>
</feature>
<name>A0A7W9ZH31_NOVIT</name>
<evidence type="ECO:0000313" key="3">
    <source>
        <dbReference type="EMBL" id="MBB6209964.1"/>
    </source>
</evidence>
<gene>
    <name evidence="3" type="ORF">FHS48_001374</name>
</gene>
<dbReference type="CDD" id="cd00093">
    <property type="entry name" value="HTH_XRE"/>
    <property type="match status" value="1"/>
</dbReference>
<dbReference type="GO" id="GO:0003677">
    <property type="term" value="F:DNA binding"/>
    <property type="evidence" value="ECO:0007669"/>
    <property type="project" value="InterPro"/>
</dbReference>
<feature type="compositionally biased region" description="Low complexity" evidence="1">
    <location>
        <begin position="347"/>
        <end position="369"/>
    </location>
</feature>
<proteinExistence type="predicted"/>
<dbReference type="Pfam" id="PF13464">
    <property type="entry name" value="RodZ_C"/>
    <property type="match status" value="1"/>
</dbReference>
<feature type="compositionally biased region" description="Low complexity" evidence="1">
    <location>
        <begin position="317"/>
        <end position="339"/>
    </location>
</feature>
<dbReference type="Pfam" id="PF13413">
    <property type="entry name" value="HTH_25"/>
    <property type="match status" value="1"/>
</dbReference>
<protein>
    <submittedName>
        <fullName evidence="3">Cytoskeletal protein RodZ</fullName>
    </submittedName>
</protein>
<dbReference type="Gene3D" id="1.10.260.40">
    <property type="entry name" value="lambda repressor-like DNA-binding domains"/>
    <property type="match status" value="1"/>
</dbReference>
<dbReference type="AlphaFoldDB" id="A0A7W9ZH31"/>
<feature type="domain" description="HTH cro/C1-type" evidence="2">
    <location>
        <begin position="17"/>
        <end position="78"/>
    </location>
</feature>
<evidence type="ECO:0000259" key="2">
    <source>
        <dbReference type="SMART" id="SM00530"/>
    </source>
</evidence>
<dbReference type="RefSeq" id="WP_184262703.1">
    <property type="nucleotide sequence ID" value="NZ_JACIIX010000004.1"/>
</dbReference>
<dbReference type="InterPro" id="IPR025194">
    <property type="entry name" value="RodZ-like_C"/>
</dbReference>
<organism evidence="3 4">
    <name type="scientific">Novispirillum itersonii</name>
    <name type="common">Aquaspirillum itersonii</name>
    <dbReference type="NCBI Taxonomy" id="189"/>
    <lineage>
        <taxon>Bacteria</taxon>
        <taxon>Pseudomonadati</taxon>
        <taxon>Pseudomonadota</taxon>
        <taxon>Alphaproteobacteria</taxon>
        <taxon>Rhodospirillales</taxon>
        <taxon>Novispirillaceae</taxon>
        <taxon>Novispirillum</taxon>
    </lineage>
</organism>
<comment type="caution">
    <text evidence="3">The sequence shown here is derived from an EMBL/GenBank/DDBJ whole genome shotgun (WGS) entry which is preliminary data.</text>
</comment>
<dbReference type="EMBL" id="JACIIX010000004">
    <property type="protein sequence ID" value="MBB6209964.1"/>
    <property type="molecule type" value="Genomic_DNA"/>
</dbReference>
<dbReference type="PANTHER" id="PTHR34475:SF1">
    <property type="entry name" value="CYTOSKELETON PROTEIN RODZ"/>
    <property type="match status" value="1"/>
</dbReference>
<evidence type="ECO:0000256" key="1">
    <source>
        <dbReference type="SAM" id="MobiDB-lite"/>
    </source>
</evidence>
<dbReference type="InterPro" id="IPR010982">
    <property type="entry name" value="Lambda_DNA-bd_dom_sf"/>
</dbReference>
<dbReference type="InterPro" id="IPR050400">
    <property type="entry name" value="Bact_Cytoskel_RodZ"/>
</dbReference>